<dbReference type="PANTHER" id="PTHR45631">
    <property type="entry name" value="OS07G0107800 PROTEIN-RELATED"/>
    <property type="match status" value="1"/>
</dbReference>
<sequence>MKSHLLLAMIGTFSVIVGAQNQEGFISLDCGLPIGESPYSDSYNGLRFTSDSNFIQTGKIDKVNKDLNIILSRQYLTLRYFPEGKRNCYSLDVTRGTNYLIVVSFVYGNYDGLNLDPNFDIYLGPNKWTKIDLKGNTNGTREEIIHKARSNTLDICLVKTGTTVPLISAIEIRPLRNNTYVTQSGNGSLMLSFRVYLSNSGDSIRFSDDVHDRIWSPFLGYSHSQITTTLNINNSNSYDEIPETVLQSAATPKNASAPLIITWDPTPTNAEVYLYMHFAEIQTLETNQTREFDIILSGNFNYSGFSPPKLKVFTLYTEAPMKCGSDGCYLQLVKTPTSTLPPIMNALEAYSVIEFSQLETSPSDVDAIKNIKDTYRLSTITWQGDPCLPRKFSWENLRCIYADVSSPPRIISLDLSKNQLNGSIATSLQNLTQLQELDLSNNSLTRQVPTFLASMKSLSLINLSWNNLTGSVPQALLDREKDGLVLKLDGNPYLCKVSSCNPKEKTIFLLSAIASAASLLVIVVVVALIFVFLKKKVPSGKSRAINHYRIVIN</sequence>
<accession>A0ABD1BWR0</accession>
<dbReference type="Gene3D" id="2.60.120.430">
    <property type="entry name" value="Galactose-binding lectin"/>
    <property type="match status" value="1"/>
</dbReference>
<keyword evidence="7 9" id="KW-0472">Membrane</keyword>
<dbReference type="Proteomes" id="UP001558713">
    <property type="component" value="Unassembled WGS sequence"/>
</dbReference>
<feature type="transmembrane region" description="Helical" evidence="9">
    <location>
        <begin position="507"/>
        <end position="533"/>
    </location>
</feature>
<comment type="caution">
    <text evidence="12">The sequence shown here is derived from an EMBL/GenBank/DDBJ whole genome shotgun (WGS) entry which is preliminary data.</text>
</comment>
<dbReference type="GO" id="GO:0016020">
    <property type="term" value="C:membrane"/>
    <property type="evidence" value="ECO:0007669"/>
    <property type="project" value="UniProtKB-SubCell"/>
</dbReference>
<protein>
    <submittedName>
        <fullName evidence="12">Leucine-rich repeat receptor-like protein kinase</fullName>
    </submittedName>
</protein>
<keyword evidence="6 9" id="KW-1133">Transmembrane helix</keyword>
<keyword evidence="2" id="KW-0433">Leucine-rich repeat</keyword>
<evidence type="ECO:0000256" key="6">
    <source>
        <dbReference type="ARBA" id="ARBA00022989"/>
    </source>
</evidence>
<feature type="domain" description="Malectin-like" evidence="11">
    <location>
        <begin position="28"/>
        <end position="352"/>
    </location>
</feature>
<dbReference type="AlphaFoldDB" id="A0ABD1BWR0"/>
<dbReference type="Pfam" id="PF12819">
    <property type="entry name" value="Malectin_like"/>
    <property type="match status" value="1"/>
</dbReference>
<gene>
    <name evidence="12" type="ORF">V5N11_004333</name>
</gene>
<dbReference type="FunFam" id="3.80.10.10:FF:000129">
    <property type="entry name" value="Leucine-rich repeat receptor-like kinase"/>
    <property type="match status" value="1"/>
</dbReference>
<comment type="subcellular location">
    <subcellularLocation>
        <location evidence="1">Membrane</location>
        <topology evidence="1">Single-pass membrane protein</topology>
    </subcellularLocation>
</comment>
<dbReference type="InterPro" id="IPR032675">
    <property type="entry name" value="LRR_dom_sf"/>
</dbReference>
<organism evidence="12 13">
    <name type="scientific">Cardamine amara subsp. amara</name>
    <dbReference type="NCBI Taxonomy" id="228776"/>
    <lineage>
        <taxon>Eukaryota</taxon>
        <taxon>Viridiplantae</taxon>
        <taxon>Streptophyta</taxon>
        <taxon>Embryophyta</taxon>
        <taxon>Tracheophyta</taxon>
        <taxon>Spermatophyta</taxon>
        <taxon>Magnoliopsida</taxon>
        <taxon>eudicotyledons</taxon>
        <taxon>Gunneridae</taxon>
        <taxon>Pentapetalae</taxon>
        <taxon>rosids</taxon>
        <taxon>malvids</taxon>
        <taxon>Brassicales</taxon>
        <taxon>Brassicaceae</taxon>
        <taxon>Cardamineae</taxon>
        <taxon>Cardamine</taxon>
    </lineage>
</organism>
<evidence type="ECO:0000256" key="8">
    <source>
        <dbReference type="ARBA" id="ARBA00023170"/>
    </source>
</evidence>
<feature type="chain" id="PRO_5044853420" evidence="10">
    <location>
        <begin position="20"/>
        <end position="553"/>
    </location>
</feature>
<evidence type="ECO:0000256" key="5">
    <source>
        <dbReference type="ARBA" id="ARBA00022737"/>
    </source>
</evidence>
<dbReference type="Gene3D" id="3.80.10.10">
    <property type="entry name" value="Ribonuclease Inhibitor"/>
    <property type="match status" value="1"/>
</dbReference>
<evidence type="ECO:0000313" key="13">
    <source>
        <dbReference type="Proteomes" id="UP001558713"/>
    </source>
</evidence>
<dbReference type="InterPro" id="IPR024788">
    <property type="entry name" value="Malectin-like_Carb-bd_dom"/>
</dbReference>
<feature type="signal peptide" evidence="10">
    <location>
        <begin position="1"/>
        <end position="19"/>
    </location>
</feature>
<reference evidence="12 13" key="1">
    <citation type="submission" date="2024-04" db="EMBL/GenBank/DDBJ databases">
        <title>Genome assembly C_amara_ONT_v2.</title>
        <authorList>
            <person name="Yant L."/>
            <person name="Moore C."/>
            <person name="Slenker M."/>
        </authorList>
    </citation>
    <scope>NUCLEOTIDE SEQUENCE [LARGE SCALE GENOMIC DNA]</scope>
    <source>
        <tissue evidence="12">Leaf</tissue>
    </source>
</reference>
<proteinExistence type="predicted"/>
<evidence type="ECO:0000256" key="3">
    <source>
        <dbReference type="ARBA" id="ARBA00022692"/>
    </source>
</evidence>
<dbReference type="SUPFAM" id="SSF52058">
    <property type="entry name" value="L domain-like"/>
    <property type="match status" value="1"/>
</dbReference>
<keyword evidence="4 10" id="KW-0732">Signal</keyword>
<evidence type="ECO:0000256" key="4">
    <source>
        <dbReference type="ARBA" id="ARBA00022729"/>
    </source>
</evidence>
<evidence type="ECO:0000256" key="10">
    <source>
        <dbReference type="SAM" id="SignalP"/>
    </source>
</evidence>
<evidence type="ECO:0000256" key="9">
    <source>
        <dbReference type="SAM" id="Phobius"/>
    </source>
</evidence>
<evidence type="ECO:0000256" key="7">
    <source>
        <dbReference type="ARBA" id="ARBA00023136"/>
    </source>
</evidence>
<dbReference type="Pfam" id="PF13855">
    <property type="entry name" value="LRR_8"/>
    <property type="match status" value="1"/>
</dbReference>
<evidence type="ECO:0000256" key="2">
    <source>
        <dbReference type="ARBA" id="ARBA00022614"/>
    </source>
</evidence>
<evidence type="ECO:0000256" key="1">
    <source>
        <dbReference type="ARBA" id="ARBA00004167"/>
    </source>
</evidence>
<dbReference type="PANTHER" id="PTHR45631:SF124">
    <property type="entry name" value="LEUCINE-RICH REPEAT PROTEIN KINASE FAMILY PROTEIN"/>
    <property type="match status" value="1"/>
</dbReference>
<evidence type="ECO:0000259" key="11">
    <source>
        <dbReference type="Pfam" id="PF12819"/>
    </source>
</evidence>
<keyword evidence="8" id="KW-0675">Receptor</keyword>
<keyword evidence="13" id="KW-1185">Reference proteome</keyword>
<keyword evidence="3 9" id="KW-0812">Transmembrane</keyword>
<evidence type="ECO:0000313" key="12">
    <source>
        <dbReference type="EMBL" id="KAL1221654.1"/>
    </source>
</evidence>
<keyword evidence="5" id="KW-0677">Repeat</keyword>
<dbReference type="InterPro" id="IPR001611">
    <property type="entry name" value="Leu-rich_rpt"/>
</dbReference>
<dbReference type="PRINTS" id="PR00019">
    <property type="entry name" value="LEURICHRPT"/>
</dbReference>
<dbReference type="EMBL" id="JBANAX010000122">
    <property type="protein sequence ID" value="KAL1221654.1"/>
    <property type="molecule type" value="Genomic_DNA"/>
</dbReference>
<name>A0ABD1BWR0_CARAN</name>